<gene>
    <name evidence="8" type="ORF">EV378_7064</name>
</gene>
<feature type="transmembrane region" description="Helical" evidence="6">
    <location>
        <begin position="62"/>
        <end position="81"/>
    </location>
</feature>
<proteinExistence type="predicted"/>
<evidence type="ECO:0000256" key="6">
    <source>
        <dbReference type="SAM" id="Phobius"/>
    </source>
</evidence>
<organism evidence="8 9">
    <name type="scientific">Pseudonocardia endophytica</name>
    <dbReference type="NCBI Taxonomy" id="401976"/>
    <lineage>
        <taxon>Bacteria</taxon>
        <taxon>Bacillati</taxon>
        <taxon>Actinomycetota</taxon>
        <taxon>Actinomycetes</taxon>
        <taxon>Pseudonocardiales</taxon>
        <taxon>Pseudonocardiaceae</taxon>
        <taxon>Pseudonocardia</taxon>
    </lineage>
</organism>
<keyword evidence="5 6" id="KW-0472">Membrane</keyword>
<keyword evidence="2" id="KW-0813">Transport</keyword>
<evidence type="ECO:0000256" key="3">
    <source>
        <dbReference type="ARBA" id="ARBA00022692"/>
    </source>
</evidence>
<feature type="transmembrane region" description="Helical" evidence="6">
    <location>
        <begin position="117"/>
        <end position="144"/>
    </location>
</feature>
<feature type="transmembrane region" description="Helical" evidence="6">
    <location>
        <begin position="93"/>
        <end position="111"/>
    </location>
</feature>
<evidence type="ECO:0000256" key="5">
    <source>
        <dbReference type="ARBA" id="ARBA00023136"/>
    </source>
</evidence>
<evidence type="ECO:0000256" key="2">
    <source>
        <dbReference type="ARBA" id="ARBA00022448"/>
    </source>
</evidence>
<dbReference type="InterPro" id="IPR020846">
    <property type="entry name" value="MFS_dom"/>
</dbReference>
<evidence type="ECO:0000256" key="4">
    <source>
        <dbReference type="ARBA" id="ARBA00022989"/>
    </source>
</evidence>
<reference evidence="8 9" key="1">
    <citation type="submission" date="2019-03" db="EMBL/GenBank/DDBJ databases">
        <title>Sequencing the genomes of 1000 actinobacteria strains.</title>
        <authorList>
            <person name="Klenk H.-P."/>
        </authorList>
    </citation>
    <scope>NUCLEOTIDE SEQUENCE [LARGE SCALE GENOMIC DNA]</scope>
    <source>
        <strain evidence="8 9">DSM 44969</strain>
    </source>
</reference>
<name>A0A4R1HPH9_PSEEN</name>
<evidence type="ECO:0000256" key="1">
    <source>
        <dbReference type="ARBA" id="ARBA00004651"/>
    </source>
</evidence>
<evidence type="ECO:0000313" key="9">
    <source>
        <dbReference type="Proteomes" id="UP000295560"/>
    </source>
</evidence>
<feature type="transmembrane region" description="Helical" evidence="6">
    <location>
        <begin position="408"/>
        <end position="427"/>
    </location>
</feature>
<feature type="transmembrane region" description="Helical" evidence="6">
    <location>
        <begin position="378"/>
        <end position="402"/>
    </location>
</feature>
<feature type="transmembrane region" description="Helical" evidence="6">
    <location>
        <begin position="22"/>
        <end position="42"/>
    </location>
</feature>
<dbReference type="EMBL" id="SMFZ01000002">
    <property type="protein sequence ID" value="TCK23053.1"/>
    <property type="molecule type" value="Genomic_DNA"/>
</dbReference>
<dbReference type="InterPro" id="IPR036259">
    <property type="entry name" value="MFS_trans_sf"/>
</dbReference>
<feature type="transmembrane region" description="Helical" evidence="6">
    <location>
        <begin position="199"/>
        <end position="219"/>
    </location>
</feature>
<sequence>MNAVPAAAAAAPSRGRVWAWGMWDWGSSAFNTIVLTFVFSVYLTDSVGKNLPEGSLSPNAWLSWSTAAAGLLIALMAPVIGQSADRAGHRLRSTGVWTAAVVVAMLLMFFVRNDDYHYLWLGLLLLGLASIFFELAQVSYFALLSQVSTPENVGRVSGFGWALGYFGGIILLAVSYFGFIADDGGLLGVSTEGGLNIRIVVLVAAVWFTVFALPMFLTLPEIRPTGERTRLGVVGSYRALLANLRALLRDQPHTVYFLGASALFRDGLNAIFAFGGVIAVTVYGMDPGTVLIFGVVINVVSALGALAGGRLDDRIGPKAVVVGSLAGLVVVGLILLFVSGTTLFWVFGLILGLFVGPAQASSRSYLSRLCPEGQEGQLFGLYATTGRAVSFISPALIGLFTVIGGDRLGLLGIILVLVAGLAAVLPVRKPDHVRPAPAVTG</sequence>
<dbReference type="InterPro" id="IPR050495">
    <property type="entry name" value="ATG22/LtaA_families"/>
</dbReference>
<evidence type="ECO:0000259" key="7">
    <source>
        <dbReference type="PROSITE" id="PS50850"/>
    </source>
</evidence>
<dbReference type="GO" id="GO:0005886">
    <property type="term" value="C:plasma membrane"/>
    <property type="evidence" value="ECO:0007669"/>
    <property type="project" value="UniProtKB-SubCell"/>
</dbReference>
<dbReference type="AlphaFoldDB" id="A0A4R1HPH9"/>
<dbReference type="RefSeq" id="WP_243653918.1">
    <property type="nucleotide sequence ID" value="NZ_SMFZ01000002.1"/>
</dbReference>
<dbReference type="InterPro" id="IPR024671">
    <property type="entry name" value="Atg22-like"/>
</dbReference>
<feature type="transmembrane region" description="Helical" evidence="6">
    <location>
        <begin position="289"/>
        <end position="307"/>
    </location>
</feature>
<keyword evidence="4 6" id="KW-1133">Transmembrane helix</keyword>
<dbReference type="Gene3D" id="1.20.1250.20">
    <property type="entry name" value="MFS general substrate transporter like domains"/>
    <property type="match status" value="1"/>
</dbReference>
<feature type="transmembrane region" description="Helical" evidence="6">
    <location>
        <begin position="156"/>
        <end position="179"/>
    </location>
</feature>
<dbReference type="PANTHER" id="PTHR23519">
    <property type="entry name" value="AUTOPHAGY-RELATED PROTEIN 22"/>
    <property type="match status" value="1"/>
</dbReference>
<dbReference type="Pfam" id="PF11700">
    <property type="entry name" value="ATG22"/>
    <property type="match status" value="1"/>
</dbReference>
<comment type="subcellular location">
    <subcellularLocation>
        <location evidence="1">Cell membrane</location>
        <topology evidence="1">Multi-pass membrane protein</topology>
    </subcellularLocation>
</comment>
<dbReference type="PROSITE" id="PS50850">
    <property type="entry name" value="MFS"/>
    <property type="match status" value="1"/>
</dbReference>
<feature type="domain" description="Major facilitator superfamily (MFS) profile" evidence="7">
    <location>
        <begin position="1"/>
        <end position="431"/>
    </location>
</feature>
<keyword evidence="3 6" id="KW-0812">Transmembrane</keyword>
<comment type="caution">
    <text evidence="8">The sequence shown here is derived from an EMBL/GenBank/DDBJ whole genome shotgun (WGS) entry which is preliminary data.</text>
</comment>
<dbReference type="Proteomes" id="UP000295560">
    <property type="component" value="Unassembled WGS sequence"/>
</dbReference>
<feature type="transmembrane region" description="Helical" evidence="6">
    <location>
        <begin position="319"/>
        <end position="338"/>
    </location>
</feature>
<dbReference type="PANTHER" id="PTHR23519:SF1">
    <property type="entry name" value="AUTOPHAGY-RELATED PROTEIN 22"/>
    <property type="match status" value="1"/>
</dbReference>
<evidence type="ECO:0000313" key="8">
    <source>
        <dbReference type="EMBL" id="TCK23053.1"/>
    </source>
</evidence>
<keyword evidence="9" id="KW-1185">Reference proteome</keyword>
<protein>
    <submittedName>
        <fullName evidence="8">UMF1 family MFS transporter</fullName>
    </submittedName>
</protein>
<feature type="transmembrane region" description="Helical" evidence="6">
    <location>
        <begin position="255"/>
        <end position="283"/>
    </location>
</feature>
<dbReference type="GO" id="GO:0022857">
    <property type="term" value="F:transmembrane transporter activity"/>
    <property type="evidence" value="ECO:0007669"/>
    <property type="project" value="InterPro"/>
</dbReference>
<accession>A0A4R1HPH9</accession>
<dbReference type="SUPFAM" id="SSF103473">
    <property type="entry name" value="MFS general substrate transporter"/>
    <property type="match status" value="1"/>
</dbReference>